<dbReference type="EMBL" id="JACHXF010000015">
    <property type="protein sequence ID" value="MBB3098488.1"/>
    <property type="molecule type" value="Genomic_DNA"/>
</dbReference>
<dbReference type="AlphaFoldDB" id="A0A7W5ALK0"/>
<protein>
    <submittedName>
        <fullName evidence="1">Uncharacterized protein</fullName>
    </submittedName>
</protein>
<comment type="caution">
    <text evidence="1">The sequence shown here is derived from an EMBL/GenBank/DDBJ whole genome shotgun (WGS) entry which is preliminary data.</text>
</comment>
<keyword evidence="2" id="KW-1185">Reference proteome</keyword>
<proteinExistence type="predicted"/>
<organism evidence="1 2">
    <name type="scientific">Actinoplanes campanulatus</name>
    <dbReference type="NCBI Taxonomy" id="113559"/>
    <lineage>
        <taxon>Bacteria</taxon>
        <taxon>Bacillati</taxon>
        <taxon>Actinomycetota</taxon>
        <taxon>Actinomycetes</taxon>
        <taxon>Micromonosporales</taxon>
        <taxon>Micromonosporaceae</taxon>
        <taxon>Actinoplanes</taxon>
    </lineage>
</organism>
<gene>
    <name evidence="1" type="ORF">FHR83_006187</name>
</gene>
<evidence type="ECO:0000313" key="1">
    <source>
        <dbReference type="EMBL" id="MBB3098488.1"/>
    </source>
</evidence>
<dbReference type="Proteomes" id="UP000590749">
    <property type="component" value="Unassembled WGS sequence"/>
</dbReference>
<evidence type="ECO:0000313" key="2">
    <source>
        <dbReference type="Proteomes" id="UP000590749"/>
    </source>
</evidence>
<reference evidence="1 2" key="1">
    <citation type="submission" date="2020-08" db="EMBL/GenBank/DDBJ databases">
        <title>Genomic Encyclopedia of Type Strains, Phase III (KMG-III): the genomes of soil and plant-associated and newly described type strains.</title>
        <authorList>
            <person name="Whitman W."/>
        </authorList>
    </citation>
    <scope>NUCLEOTIDE SEQUENCE [LARGE SCALE GENOMIC DNA]</scope>
    <source>
        <strain evidence="1 2">CECT 3287</strain>
    </source>
</reference>
<accession>A0A7W5ALK0</accession>
<name>A0A7W5ALK0_9ACTN</name>
<sequence>MRGFVRLLCQVISFGATAEAVRDLPTLIDAKESVRVTPTGGCTSARTTPSKTRRA</sequence>
<dbReference type="RefSeq" id="WP_183224767.1">
    <property type="nucleotide sequence ID" value="NZ_BMPW01000017.1"/>
</dbReference>